<evidence type="ECO:0000313" key="3">
    <source>
        <dbReference type="Proteomes" id="UP001497512"/>
    </source>
</evidence>
<protein>
    <submittedName>
        <fullName evidence="2">Uncharacterized protein</fullName>
    </submittedName>
</protein>
<dbReference type="Proteomes" id="UP001497512">
    <property type="component" value="Chromosome 2"/>
</dbReference>
<evidence type="ECO:0000256" key="1">
    <source>
        <dbReference type="SAM" id="MobiDB-lite"/>
    </source>
</evidence>
<proteinExistence type="predicted"/>
<gene>
    <name evidence="2" type="ORF">CSSPTR1EN2_LOCUS12326</name>
</gene>
<name>A0ABP0U755_9BRYO</name>
<sequence>MDQSYLHYSFMRGMQEYTDPLLTREVQASQNEARVALALLYPTSGDLIVALERVMRSTVMLFSSSGLTTNGIELMVMDMLAALELTRIDEYTIAHHESYLGLVTAIVDFYMADADIQVRNPTIERIERTFADLARPSIEGVKDSKPFVASSNLNDIMYIYINTYMWQTQRLRTFRSLTETRELLQNPAAFSVNMPPPPPGFIDAAGGIVYSGVTPSGIRYWEVGGPSGEAPGPPPDEVVPGPPPAEEDEKDFPGSNPGKRPAA</sequence>
<reference evidence="2" key="1">
    <citation type="submission" date="2024-02" db="EMBL/GenBank/DDBJ databases">
        <authorList>
            <consortium name="ELIXIR-Norway"/>
            <consortium name="Elixir Norway"/>
        </authorList>
    </citation>
    <scope>NUCLEOTIDE SEQUENCE</scope>
</reference>
<feature type="compositionally biased region" description="Pro residues" evidence="1">
    <location>
        <begin position="231"/>
        <end position="244"/>
    </location>
</feature>
<feature type="region of interest" description="Disordered" evidence="1">
    <location>
        <begin position="221"/>
        <end position="263"/>
    </location>
</feature>
<accession>A0ABP0U755</accession>
<organism evidence="2 3">
    <name type="scientific">Sphagnum troendelagicum</name>
    <dbReference type="NCBI Taxonomy" id="128251"/>
    <lineage>
        <taxon>Eukaryota</taxon>
        <taxon>Viridiplantae</taxon>
        <taxon>Streptophyta</taxon>
        <taxon>Embryophyta</taxon>
        <taxon>Bryophyta</taxon>
        <taxon>Sphagnophytina</taxon>
        <taxon>Sphagnopsida</taxon>
        <taxon>Sphagnales</taxon>
        <taxon>Sphagnaceae</taxon>
        <taxon>Sphagnum</taxon>
    </lineage>
</organism>
<dbReference type="EMBL" id="OZ019894">
    <property type="protein sequence ID" value="CAK9214627.1"/>
    <property type="molecule type" value="Genomic_DNA"/>
</dbReference>
<evidence type="ECO:0000313" key="2">
    <source>
        <dbReference type="EMBL" id="CAK9214627.1"/>
    </source>
</evidence>
<keyword evidence="3" id="KW-1185">Reference proteome</keyword>